<dbReference type="AlphaFoldDB" id="A0A5D0TN76"/>
<dbReference type="SUPFAM" id="SSF53098">
    <property type="entry name" value="Ribonuclease H-like"/>
    <property type="match status" value="1"/>
</dbReference>
<dbReference type="Proteomes" id="UP000322634">
    <property type="component" value="Unassembled WGS sequence"/>
</dbReference>
<feature type="domain" description="Exonuclease" evidence="4">
    <location>
        <begin position="144"/>
        <end position="311"/>
    </location>
</feature>
<dbReference type="CDD" id="cd06127">
    <property type="entry name" value="DEDDh"/>
    <property type="match status" value="1"/>
</dbReference>
<dbReference type="GO" id="GO:0003676">
    <property type="term" value="F:nucleic acid binding"/>
    <property type="evidence" value="ECO:0007669"/>
    <property type="project" value="InterPro"/>
</dbReference>
<dbReference type="InterPro" id="IPR036397">
    <property type="entry name" value="RNaseH_sf"/>
</dbReference>
<evidence type="ECO:0000313" key="5">
    <source>
        <dbReference type="EMBL" id="TYC07568.1"/>
    </source>
</evidence>
<gene>
    <name evidence="5" type="ORF">FXF65_41920</name>
</gene>
<accession>A0A5D0TN76</accession>
<reference evidence="5 6" key="1">
    <citation type="submission" date="2019-08" db="EMBL/GenBank/DDBJ databases">
        <title>Actinomadura sp. nov. CYP1-5 isolated from mountain soil.</title>
        <authorList>
            <person name="Songsumanus A."/>
            <person name="Kuncharoen N."/>
            <person name="Kudo T."/>
            <person name="Yuki M."/>
            <person name="Igarashi Y."/>
            <person name="Tanasupawat S."/>
        </authorList>
    </citation>
    <scope>NUCLEOTIDE SEQUENCE [LARGE SCALE GENOMIC DNA]</scope>
    <source>
        <strain evidence="5 6">GKU157</strain>
    </source>
</reference>
<dbReference type="FunFam" id="3.30.420.10:FF:000045">
    <property type="entry name" value="3'-5' exonuclease DinG"/>
    <property type="match status" value="1"/>
</dbReference>
<dbReference type="SMART" id="SM00479">
    <property type="entry name" value="EXOIII"/>
    <property type="match status" value="1"/>
</dbReference>
<dbReference type="EMBL" id="VSFF01000021">
    <property type="protein sequence ID" value="TYC07568.1"/>
    <property type="molecule type" value="Genomic_DNA"/>
</dbReference>
<dbReference type="Pfam" id="PF00929">
    <property type="entry name" value="RNase_T"/>
    <property type="match status" value="1"/>
</dbReference>
<name>A0A5D0TN76_9ACTN</name>
<protein>
    <submittedName>
        <fullName evidence="5">3'-5' exonuclease</fullName>
    </submittedName>
</protein>
<evidence type="ECO:0000259" key="4">
    <source>
        <dbReference type="SMART" id="SM00479"/>
    </source>
</evidence>
<keyword evidence="3 5" id="KW-0269">Exonuclease</keyword>
<dbReference type="OrthoDB" id="190275at2"/>
<evidence type="ECO:0000256" key="1">
    <source>
        <dbReference type="ARBA" id="ARBA00022722"/>
    </source>
</evidence>
<comment type="caution">
    <text evidence="5">The sequence shown here is derived from an EMBL/GenBank/DDBJ whole genome shotgun (WGS) entry which is preliminary data.</text>
</comment>
<keyword evidence="6" id="KW-1185">Reference proteome</keyword>
<dbReference type="PANTHER" id="PTHR30231">
    <property type="entry name" value="DNA POLYMERASE III SUBUNIT EPSILON"/>
    <property type="match status" value="1"/>
</dbReference>
<keyword evidence="2" id="KW-0378">Hydrolase</keyword>
<evidence type="ECO:0000313" key="6">
    <source>
        <dbReference type="Proteomes" id="UP000322634"/>
    </source>
</evidence>
<organism evidence="5 6">
    <name type="scientific">Actinomadura syzygii</name>
    <dbReference type="NCBI Taxonomy" id="1427538"/>
    <lineage>
        <taxon>Bacteria</taxon>
        <taxon>Bacillati</taxon>
        <taxon>Actinomycetota</taxon>
        <taxon>Actinomycetes</taxon>
        <taxon>Streptosporangiales</taxon>
        <taxon>Thermomonosporaceae</taxon>
        <taxon>Actinomadura</taxon>
    </lineage>
</organism>
<sequence length="345" mass="37522">MTFGRGFKESAEVRVERLTLVEVMDAWRGHTGPLAAHLAALRQIASQVAASPGPLLQLRVFPAHAEALIALVGMAETSVLAGCPGATRRERRSKADPSQRRQLRRLSVLRKQMQRLVFTLSSGAPFCLGGIDGPGGQDTLPDAVFAVIDCETSGFSPAKGDAMLELAIVLADAHGDILAEWETLLNPCGPVGAEWVHGITAEMVSGAPTFAQVTDEVGKHLASRVIVAHNASFDLRFLRDVAQRYVRPEQPWEPPVLCTQQLAREFFPHGVRKLADCCAHAGISLTDAHTALADARATTRLLKYYIQESGLSWAAEIQRAEEIPPWPVSEVAQRPTVPRPRRNID</sequence>
<keyword evidence="1" id="KW-0540">Nuclease</keyword>
<evidence type="ECO:0000256" key="2">
    <source>
        <dbReference type="ARBA" id="ARBA00022801"/>
    </source>
</evidence>
<dbReference type="GO" id="GO:0005829">
    <property type="term" value="C:cytosol"/>
    <property type="evidence" value="ECO:0007669"/>
    <property type="project" value="TreeGrafter"/>
</dbReference>
<proteinExistence type="predicted"/>
<dbReference type="InterPro" id="IPR012337">
    <property type="entry name" value="RNaseH-like_sf"/>
</dbReference>
<dbReference type="Gene3D" id="3.30.420.10">
    <property type="entry name" value="Ribonuclease H-like superfamily/Ribonuclease H"/>
    <property type="match status" value="1"/>
</dbReference>
<dbReference type="GO" id="GO:0008408">
    <property type="term" value="F:3'-5' exonuclease activity"/>
    <property type="evidence" value="ECO:0007669"/>
    <property type="project" value="TreeGrafter"/>
</dbReference>
<evidence type="ECO:0000256" key="3">
    <source>
        <dbReference type="ARBA" id="ARBA00022839"/>
    </source>
</evidence>
<dbReference type="InterPro" id="IPR013520">
    <property type="entry name" value="Ribonucl_H"/>
</dbReference>
<dbReference type="PANTHER" id="PTHR30231:SF4">
    <property type="entry name" value="PROTEIN NEN2"/>
    <property type="match status" value="1"/>
</dbReference>
<dbReference type="RefSeq" id="WP_148356056.1">
    <property type="nucleotide sequence ID" value="NZ_JBHSBF010000041.1"/>
</dbReference>